<dbReference type="GO" id="GO:0004930">
    <property type="term" value="F:G protein-coupled receptor activity"/>
    <property type="evidence" value="ECO:0007669"/>
    <property type="project" value="UniProtKB-KW"/>
</dbReference>
<keyword evidence="11" id="KW-0716">Sensory transduction</keyword>
<keyword evidence="8 10" id="KW-0675">Receptor</keyword>
<evidence type="ECO:0000256" key="4">
    <source>
        <dbReference type="ARBA" id="ARBA00022725"/>
    </source>
</evidence>
<evidence type="ECO:0000256" key="6">
    <source>
        <dbReference type="ARBA" id="ARBA00023040"/>
    </source>
</evidence>
<evidence type="ECO:0000256" key="9">
    <source>
        <dbReference type="ARBA" id="ARBA00023224"/>
    </source>
</evidence>
<protein>
    <recommendedName>
        <fullName evidence="11">Olfactory receptor</fullName>
    </recommendedName>
</protein>
<comment type="similarity">
    <text evidence="10">Belongs to the G-protein coupled receptor 1 family.</text>
</comment>
<dbReference type="InterPro" id="IPR000276">
    <property type="entry name" value="GPCR_Rhodpsn"/>
</dbReference>
<dbReference type="InterPro" id="IPR050516">
    <property type="entry name" value="Olfactory_GPCR"/>
</dbReference>
<dbReference type="SUPFAM" id="SSF81321">
    <property type="entry name" value="Family A G protein-coupled receptor-like"/>
    <property type="match status" value="1"/>
</dbReference>
<keyword evidence="6 10" id="KW-0297">G-protein coupled receptor</keyword>
<evidence type="ECO:0000256" key="10">
    <source>
        <dbReference type="RuleBase" id="RU000688"/>
    </source>
</evidence>
<comment type="subcellular location">
    <subcellularLocation>
        <location evidence="1 11">Cell membrane</location>
        <topology evidence="1 11">Multi-pass membrane protein</topology>
    </subcellularLocation>
</comment>
<evidence type="ECO:0000256" key="11">
    <source>
        <dbReference type="RuleBase" id="RU363047"/>
    </source>
</evidence>
<keyword evidence="9 10" id="KW-0807">Transducer</keyword>
<evidence type="ECO:0000256" key="2">
    <source>
        <dbReference type="ARBA" id="ARBA00022475"/>
    </source>
</evidence>
<dbReference type="RefSeq" id="XP_030043922.1">
    <property type="nucleotide sequence ID" value="XM_030188062.1"/>
</dbReference>
<dbReference type="CDD" id="cd13954">
    <property type="entry name" value="7tmA_OR"/>
    <property type="match status" value="1"/>
</dbReference>
<feature type="transmembrane region" description="Helical" evidence="11">
    <location>
        <begin position="201"/>
        <end position="225"/>
    </location>
</feature>
<keyword evidence="13" id="KW-1185">Reference proteome</keyword>
<name>A0A6P7WKQ5_9AMPH</name>
<evidence type="ECO:0000256" key="8">
    <source>
        <dbReference type="ARBA" id="ARBA00023170"/>
    </source>
</evidence>
<dbReference type="InterPro" id="IPR000725">
    <property type="entry name" value="Olfact_rcpt"/>
</dbReference>
<gene>
    <name evidence="14" type="primary">LOC115458202</name>
</gene>
<dbReference type="PROSITE" id="PS50262">
    <property type="entry name" value="G_PROTEIN_RECEP_F1_2"/>
    <property type="match status" value="1"/>
</dbReference>
<dbReference type="GeneID" id="115458202"/>
<evidence type="ECO:0000313" key="14">
    <source>
        <dbReference type="RefSeq" id="XP_030043922.1"/>
    </source>
</evidence>
<organism evidence="13 14">
    <name type="scientific">Microcaecilia unicolor</name>
    <dbReference type="NCBI Taxonomy" id="1415580"/>
    <lineage>
        <taxon>Eukaryota</taxon>
        <taxon>Metazoa</taxon>
        <taxon>Chordata</taxon>
        <taxon>Craniata</taxon>
        <taxon>Vertebrata</taxon>
        <taxon>Euteleostomi</taxon>
        <taxon>Amphibia</taxon>
        <taxon>Gymnophiona</taxon>
        <taxon>Siphonopidae</taxon>
        <taxon>Microcaecilia</taxon>
    </lineage>
</organism>
<keyword evidence="2 11" id="KW-1003">Cell membrane</keyword>
<dbReference type="InterPro" id="IPR017452">
    <property type="entry name" value="GPCR_Rhodpsn_7TM"/>
</dbReference>
<evidence type="ECO:0000256" key="5">
    <source>
        <dbReference type="ARBA" id="ARBA00022989"/>
    </source>
</evidence>
<feature type="transmembrane region" description="Helical" evidence="11">
    <location>
        <begin position="246"/>
        <end position="265"/>
    </location>
</feature>
<dbReference type="FunFam" id="1.20.1070.10:FF:000015">
    <property type="entry name" value="Olfactory receptor"/>
    <property type="match status" value="1"/>
</dbReference>
<dbReference type="Pfam" id="PF13853">
    <property type="entry name" value="7tm_4"/>
    <property type="match status" value="1"/>
</dbReference>
<dbReference type="OrthoDB" id="9975554at2759"/>
<keyword evidence="5 11" id="KW-1133">Transmembrane helix</keyword>
<dbReference type="AlphaFoldDB" id="A0A6P7WKQ5"/>
<dbReference type="PRINTS" id="PR00237">
    <property type="entry name" value="GPCRRHODOPSN"/>
</dbReference>
<dbReference type="InParanoid" id="A0A6P7WKQ5"/>
<proteinExistence type="inferred from homology"/>
<feature type="transmembrane region" description="Helical" evidence="11">
    <location>
        <begin position="105"/>
        <end position="124"/>
    </location>
</feature>
<feature type="transmembrane region" description="Helical" evidence="11">
    <location>
        <begin position="64"/>
        <end position="85"/>
    </location>
</feature>
<feature type="domain" description="G-protein coupled receptors family 1 profile" evidence="12">
    <location>
        <begin position="45"/>
        <end position="294"/>
    </location>
</feature>
<accession>A0A6P7WKQ5</accession>
<reference evidence="14" key="1">
    <citation type="submission" date="2025-08" db="UniProtKB">
        <authorList>
            <consortium name="RefSeq"/>
        </authorList>
    </citation>
    <scope>IDENTIFICATION</scope>
</reference>
<dbReference type="PROSITE" id="PS00237">
    <property type="entry name" value="G_PROTEIN_RECEP_F1_1"/>
    <property type="match status" value="1"/>
</dbReference>
<dbReference type="GO" id="GO:0004984">
    <property type="term" value="F:olfactory receptor activity"/>
    <property type="evidence" value="ECO:0007669"/>
    <property type="project" value="InterPro"/>
</dbReference>
<feature type="transmembrane region" description="Helical" evidence="11">
    <location>
        <begin position="136"/>
        <end position="155"/>
    </location>
</feature>
<dbReference type="Gene3D" id="1.20.1070.10">
    <property type="entry name" value="Rhodopsin 7-helix transmembrane proteins"/>
    <property type="match status" value="1"/>
</dbReference>
<feature type="transmembrane region" description="Helical" evidence="11">
    <location>
        <begin position="35"/>
        <end position="55"/>
    </location>
</feature>
<sequence>MMSTMKMENKTVTTGFTLLGFSEYSHQQVLISTMVLLAFFISVLGNLGFLILMFFDHHLHKPMYFFLSNLSFLDICNTTVTLSTLLDNLFTGNTHISFSLCMTQLFLFMSFESAEFVLLTAMAYDRYVAICHPLRYAFMMDTKICSSLIVASWIAGALDALPIQVSISQFSFCSFHQINHFFCEPNVLIKLSCSDLHILEILIIIEGIVATVLPCTLTLVSYTCIIKSILKIRSTESRSKAFSTCSSHLIVVIIFYVTLTCMYMRPPSLYSPGLDKLFSLLYTVLIPMLNPIIYSLRNQEVKNAVRKVSFRKL</sequence>
<dbReference type="PANTHER" id="PTHR26452">
    <property type="entry name" value="OLFACTORY RECEPTOR"/>
    <property type="match status" value="1"/>
</dbReference>
<dbReference type="Proteomes" id="UP000515156">
    <property type="component" value="Chromosome 14"/>
</dbReference>
<evidence type="ECO:0000256" key="1">
    <source>
        <dbReference type="ARBA" id="ARBA00004651"/>
    </source>
</evidence>
<keyword evidence="3 10" id="KW-0812">Transmembrane</keyword>
<evidence type="ECO:0000313" key="13">
    <source>
        <dbReference type="Proteomes" id="UP000515156"/>
    </source>
</evidence>
<keyword evidence="4 11" id="KW-0552">Olfaction</keyword>
<evidence type="ECO:0000256" key="3">
    <source>
        <dbReference type="ARBA" id="ARBA00022692"/>
    </source>
</evidence>
<dbReference type="GO" id="GO:0005886">
    <property type="term" value="C:plasma membrane"/>
    <property type="evidence" value="ECO:0007669"/>
    <property type="project" value="UniProtKB-SubCell"/>
</dbReference>
<evidence type="ECO:0000259" key="12">
    <source>
        <dbReference type="PROSITE" id="PS50262"/>
    </source>
</evidence>
<dbReference type="PRINTS" id="PR00245">
    <property type="entry name" value="OLFACTORYR"/>
</dbReference>
<feature type="transmembrane region" description="Helical" evidence="11">
    <location>
        <begin position="277"/>
        <end position="296"/>
    </location>
</feature>
<evidence type="ECO:0000256" key="7">
    <source>
        <dbReference type="ARBA" id="ARBA00023136"/>
    </source>
</evidence>
<dbReference type="KEGG" id="muo:115458202"/>
<keyword evidence="7 11" id="KW-0472">Membrane</keyword>